<dbReference type="Proteomes" id="UP000254802">
    <property type="component" value="Unassembled WGS sequence"/>
</dbReference>
<evidence type="ECO:0000313" key="2">
    <source>
        <dbReference type="Proteomes" id="UP000254802"/>
    </source>
</evidence>
<organism evidence="1 2">
    <name type="scientific">Mannheimia haemolytica</name>
    <name type="common">Pasteurella haemolytica</name>
    <dbReference type="NCBI Taxonomy" id="75985"/>
    <lineage>
        <taxon>Bacteria</taxon>
        <taxon>Pseudomonadati</taxon>
        <taxon>Pseudomonadota</taxon>
        <taxon>Gammaproteobacteria</taxon>
        <taxon>Pasteurellales</taxon>
        <taxon>Pasteurellaceae</taxon>
        <taxon>Mannheimia</taxon>
    </lineage>
</organism>
<dbReference type="GO" id="GO:0016740">
    <property type="term" value="F:transferase activity"/>
    <property type="evidence" value="ECO:0007669"/>
    <property type="project" value="UniProtKB-KW"/>
</dbReference>
<reference evidence="1 2" key="1">
    <citation type="submission" date="2018-06" db="EMBL/GenBank/DDBJ databases">
        <authorList>
            <consortium name="Pathogen Informatics"/>
            <person name="Doyle S."/>
        </authorList>
    </citation>
    <scope>NUCLEOTIDE SEQUENCE [LARGE SCALE GENOMIC DNA]</scope>
    <source>
        <strain evidence="1 2">NCTC10638</strain>
    </source>
</reference>
<proteinExistence type="predicted"/>
<keyword evidence="1" id="KW-0808">Transferase</keyword>
<protein>
    <submittedName>
        <fullName evidence="1">PII uridylyl-transferase</fullName>
    </submittedName>
</protein>
<name>A0A378N853_MANHA</name>
<accession>A0A378N853</accession>
<sequence>MTYYFASLGRDYDEKQQRIKTLLSAFTEQQRQAFQSENVLSLLAQRSQFYDQLLQALWQDFGLAQYEHITLLAVGGTDVRRCFRFRIWIS</sequence>
<evidence type="ECO:0000313" key="1">
    <source>
        <dbReference type="EMBL" id="STY64027.1"/>
    </source>
</evidence>
<dbReference type="EMBL" id="UGPN01000002">
    <property type="protein sequence ID" value="STY64027.1"/>
    <property type="molecule type" value="Genomic_DNA"/>
</dbReference>
<gene>
    <name evidence="1" type="ORF">NCTC10638_03200</name>
</gene>
<dbReference type="AlphaFoldDB" id="A0A378N853"/>